<dbReference type="KEGG" id="tro:trd_A0796"/>
<proteinExistence type="predicted"/>
<dbReference type="Proteomes" id="UP000000447">
    <property type="component" value="Plasmid unnamed"/>
</dbReference>
<dbReference type="PANTHER" id="PTHR37523">
    <property type="entry name" value="METALLOPHOSPHOESTERASE"/>
    <property type="match status" value="1"/>
</dbReference>
<evidence type="ECO:0000313" key="1">
    <source>
        <dbReference type="EMBL" id="ACM06685.1"/>
    </source>
</evidence>
<organism evidence="1 2">
    <name type="scientific">Thermomicrobium roseum (strain ATCC 27502 / DSM 5159 / P-2)</name>
    <dbReference type="NCBI Taxonomy" id="309801"/>
    <lineage>
        <taxon>Bacteria</taxon>
        <taxon>Pseudomonadati</taxon>
        <taxon>Thermomicrobiota</taxon>
        <taxon>Thermomicrobia</taxon>
        <taxon>Thermomicrobiales</taxon>
        <taxon>Thermomicrobiaceae</taxon>
        <taxon>Thermomicrobium</taxon>
    </lineage>
</organism>
<keyword evidence="2" id="KW-1185">Reference proteome</keyword>
<dbReference type="RefSeq" id="WP_012642672.1">
    <property type="nucleotide sequence ID" value="NC_011961.1"/>
</dbReference>
<evidence type="ECO:0000313" key="2">
    <source>
        <dbReference type="Proteomes" id="UP000000447"/>
    </source>
</evidence>
<accession>B9L4T2</accession>
<dbReference type="InterPro" id="IPR029052">
    <property type="entry name" value="Metallo-depent_PP-like"/>
</dbReference>
<keyword evidence="1" id="KW-0614">Plasmid</keyword>
<reference evidence="1 2" key="1">
    <citation type="journal article" date="2009" name="PLoS ONE">
        <title>Complete genome sequence of the aerobic CO-oxidizing thermophile Thermomicrobium roseum.</title>
        <authorList>
            <person name="Wu D."/>
            <person name="Raymond J."/>
            <person name="Wu M."/>
            <person name="Chatterji S."/>
            <person name="Ren Q."/>
            <person name="Graham J.E."/>
            <person name="Bryant D.A."/>
            <person name="Robb F."/>
            <person name="Colman A."/>
            <person name="Tallon L.J."/>
            <person name="Badger J.H."/>
            <person name="Madupu R."/>
            <person name="Ward N.L."/>
            <person name="Eisen J.A."/>
        </authorList>
    </citation>
    <scope>NUCLEOTIDE SEQUENCE [LARGE SCALE GENOMIC DNA]</scope>
    <source>
        <strain evidence="2">ATCC 27502 / DSM 5159 / P-2</strain>
        <plasmid evidence="1">unnamed</plasmid>
    </source>
</reference>
<gene>
    <name evidence="1" type="ordered locus">trd_A0796</name>
</gene>
<dbReference type="HOGENOM" id="CLU_041441_5_0_0"/>
<dbReference type="EMBL" id="CP001276">
    <property type="protein sequence ID" value="ACM06685.1"/>
    <property type="molecule type" value="Genomic_DNA"/>
</dbReference>
<dbReference type="SUPFAM" id="SSF56300">
    <property type="entry name" value="Metallo-dependent phosphatases"/>
    <property type="match status" value="1"/>
</dbReference>
<dbReference type="eggNOG" id="COG2129">
    <property type="taxonomic scope" value="Bacteria"/>
</dbReference>
<dbReference type="PANTHER" id="PTHR37523:SF1">
    <property type="entry name" value="CALCINEURIN-LIKE PHOSPHOESTERASE DOMAIN-CONTAINING PROTEIN"/>
    <property type="match status" value="1"/>
</dbReference>
<geneLocation type="plasmid" evidence="2">
    <name>Tros</name>
</geneLocation>
<dbReference type="AlphaFoldDB" id="B9L4T2"/>
<dbReference type="Gene3D" id="3.60.21.10">
    <property type="match status" value="1"/>
</dbReference>
<sequence>MRWFRRSSPSSTRFRLLYATDLHGADRVFRKLVNAALTYEADAVVIGGDLTGKVLVPLIHQPDGSWLLTFYGETRHLTTDSEADEVAAELADTGHYVLRCAAALVVDLEAEPTRRDTVFLELMRERLVAWAALVRERLAPHGIRFYWNCGNDDPIELDAYLRDLPGVDFLEGRAVQLENGVWLASVGAANLTPWQCPRDVPEEELARRIDEVVAQIPSSDLPTAIFNFHCPPYGSGLDLAPRLDETLKPVVIGGVVETIPVGSTAVRSAIERYQPQLGLHGHIHESRGAQRLGRTLCLNPGSEYQDGILRAAVIDFSGPLVRNYVLVSA</sequence>
<name>B9L4T2_THERP</name>
<dbReference type="OrthoDB" id="332939at2"/>
<protein>
    <submittedName>
        <fullName evidence="1">Metallophosphoesterase</fullName>
    </submittedName>
</protein>